<sequence length="159" mass="16835">MARLFFGAGALGVIFLVILTAVGVFWRYVLRDPIFGLQDLSSMTATVVAACAVAYAATQNSHVTVNMMPKHFGRPVRRLTDVIARGSGAVILALASAALIKKGGCGLACGNITSNLNIVHTPFYYVLAAALGFYAVYLLVQLIAGLSSWQGEDPNEAIE</sequence>
<dbReference type="Proteomes" id="UP001470809">
    <property type="component" value="Plasmid pSS1-5"/>
</dbReference>
<dbReference type="GO" id="GO:0015740">
    <property type="term" value="P:C4-dicarboxylate transport"/>
    <property type="evidence" value="ECO:0007669"/>
    <property type="project" value="TreeGrafter"/>
</dbReference>
<evidence type="ECO:0000313" key="11">
    <source>
        <dbReference type="EMBL" id="WZU65584.1"/>
    </source>
</evidence>
<keyword evidence="4 9" id="KW-0997">Cell inner membrane</keyword>
<proteinExistence type="inferred from homology"/>
<keyword evidence="12" id="KW-1185">Reference proteome</keyword>
<accession>A0AAN0M5N4</accession>
<evidence type="ECO:0000256" key="6">
    <source>
        <dbReference type="ARBA" id="ARBA00022989"/>
    </source>
</evidence>
<dbReference type="GO" id="GO:0005886">
    <property type="term" value="C:plasma membrane"/>
    <property type="evidence" value="ECO:0007669"/>
    <property type="project" value="UniProtKB-SubCell"/>
</dbReference>
<dbReference type="PANTHER" id="PTHR35011:SF10">
    <property type="entry name" value="TRAP TRANSPORTER SMALL PERMEASE PROTEIN"/>
    <property type="match status" value="1"/>
</dbReference>
<dbReference type="RefSeq" id="WP_342074927.1">
    <property type="nucleotide sequence ID" value="NZ_CP151764.2"/>
</dbReference>
<evidence type="ECO:0000259" key="10">
    <source>
        <dbReference type="Pfam" id="PF04290"/>
    </source>
</evidence>
<evidence type="ECO:0000256" key="2">
    <source>
        <dbReference type="ARBA" id="ARBA00022448"/>
    </source>
</evidence>
<keyword evidence="3" id="KW-1003">Cell membrane</keyword>
<evidence type="ECO:0000256" key="4">
    <source>
        <dbReference type="ARBA" id="ARBA00022519"/>
    </source>
</evidence>
<dbReference type="PANTHER" id="PTHR35011">
    <property type="entry name" value="2,3-DIKETO-L-GULONATE TRAP TRANSPORTER SMALL PERMEASE PROTEIN YIAM"/>
    <property type="match status" value="1"/>
</dbReference>
<dbReference type="KEGG" id="yrh:AABB31_00210"/>
<reference evidence="12" key="1">
    <citation type="submission" date="2024-04" db="EMBL/GenBank/DDBJ databases">
        <title>Phylogenomic analyses of a clade within the roseobacter group suggest taxonomic reassignments of species of the genera Aestuariivita, Citreicella, Loktanella, Nautella, Pelagibaca, Ruegeria, Thalassobius, Thiobacimonas and Tropicibacter, and the proposal o.</title>
        <authorList>
            <person name="Jeon C.O."/>
        </authorList>
    </citation>
    <scope>NUCLEOTIDE SEQUENCE [LARGE SCALE GENOMIC DNA]</scope>
    <source>
        <strain evidence="12">SS1-5</strain>
        <plasmid evidence="12">pSS1-5</plasmid>
    </source>
</reference>
<name>A0AAN0M5N4_9RHOB</name>
<feature type="transmembrane region" description="Helical" evidence="9">
    <location>
        <begin position="5"/>
        <end position="28"/>
    </location>
</feature>
<comment type="similarity">
    <text evidence="8 9">Belongs to the TRAP transporter small permease family.</text>
</comment>
<organism evidence="11 12">
    <name type="scientific">Yoonia rhodophyticola</name>
    <dbReference type="NCBI Taxonomy" id="3137370"/>
    <lineage>
        <taxon>Bacteria</taxon>
        <taxon>Pseudomonadati</taxon>
        <taxon>Pseudomonadota</taxon>
        <taxon>Alphaproteobacteria</taxon>
        <taxon>Rhodobacterales</taxon>
        <taxon>Paracoccaceae</taxon>
        <taxon>Yoonia</taxon>
    </lineage>
</organism>
<dbReference type="AlphaFoldDB" id="A0AAN0M5N4"/>
<reference evidence="11 12" key="2">
    <citation type="submission" date="2024-08" db="EMBL/GenBank/DDBJ databases">
        <title>Phylogenomic analyses of a clade within the roseobacter group suggest taxonomic reassignments of species of the genera Aestuariivita, Citreicella, Loktanella, Nautella, Pelagibaca, Ruegeria, Thalassobius, Thiobacimonas and Tropicibacter, and the proposal o.</title>
        <authorList>
            <person name="Jeon C.O."/>
        </authorList>
    </citation>
    <scope>NUCLEOTIDE SEQUENCE [LARGE SCALE GENOMIC DNA]</scope>
    <source>
        <strain evidence="11 12">SS1-5</strain>
        <plasmid evidence="11 12">pSS1-5</plasmid>
    </source>
</reference>
<comment type="subcellular location">
    <subcellularLocation>
        <location evidence="1 9">Cell inner membrane</location>
        <topology evidence="1 9">Multi-pass membrane protein</topology>
    </subcellularLocation>
</comment>
<dbReference type="Pfam" id="PF04290">
    <property type="entry name" value="DctQ"/>
    <property type="match status" value="1"/>
</dbReference>
<evidence type="ECO:0000256" key="7">
    <source>
        <dbReference type="ARBA" id="ARBA00023136"/>
    </source>
</evidence>
<dbReference type="EMBL" id="CP151764">
    <property type="protein sequence ID" value="WZU65584.1"/>
    <property type="molecule type" value="Genomic_DNA"/>
</dbReference>
<comment type="subunit">
    <text evidence="9">The complex comprises the extracytoplasmic solute receptor protein and the two transmembrane proteins.</text>
</comment>
<evidence type="ECO:0000313" key="12">
    <source>
        <dbReference type="Proteomes" id="UP001470809"/>
    </source>
</evidence>
<protein>
    <recommendedName>
        <fullName evidence="9">TRAP transporter small permease protein</fullName>
    </recommendedName>
</protein>
<evidence type="ECO:0000256" key="8">
    <source>
        <dbReference type="ARBA" id="ARBA00038436"/>
    </source>
</evidence>
<keyword evidence="6 9" id="KW-1133">Transmembrane helix</keyword>
<keyword evidence="7 9" id="KW-0472">Membrane</keyword>
<geneLocation type="plasmid" evidence="11 12">
    <name>pSS1-5</name>
</geneLocation>
<dbReference type="InterPro" id="IPR055348">
    <property type="entry name" value="DctQ"/>
</dbReference>
<evidence type="ECO:0000256" key="9">
    <source>
        <dbReference type="RuleBase" id="RU369079"/>
    </source>
</evidence>
<keyword evidence="11" id="KW-0614">Plasmid</keyword>
<evidence type="ECO:0000256" key="3">
    <source>
        <dbReference type="ARBA" id="ARBA00022475"/>
    </source>
</evidence>
<gene>
    <name evidence="11" type="ORF">AABB31_00210</name>
</gene>
<feature type="domain" description="Tripartite ATP-independent periplasmic transporters DctQ component" evidence="10">
    <location>
        <begin position="16"/>
        <end position="145"/>
    </location>
</feature>
<comment type="caution">
    <text evidence="9">Lacks conserved residue(s) required for the propagation of feature annotation.</text>
</comment>
<dbReference type="GO" id="GO:0022857">
    <property type="term" value="F:transmembrane transporter activity"/>
    <property type="evidence" value="ECO:0007669"/>
    <property type="project" value="UniProtKB-UniRule"/>
</dbReference>
<keyword evidence="2 9" id="KW-0813">Transport</keyword>
<feature type="transmembrane region" description="Helical" evidence="9">
    <location>
        <begin position="123"/>
        <end position="140"/>
    </location>
</feature>
<feature type="transmembrane region" description="Helical" evidence="9">
    <location>
        <begin position="40"/>
        <end position="58"/>
    </location>
</feature>
<keyword evidence="5 9" id="KW-0812">Transmembrane</keyword>
<evidence type="ECO:0000256" key="1">
    <source>
        <dbReference type="ARBA" id="ARBA00004429"/>
    </source>
</evidence>
<dbReference type="InterPro" id="IPR007387">
    <property type="entry name" value="TRAP_DctQ"/>
</dbReference>
<evidence type="ECO:0000256" key="5">
    <source>
        <dbReference type="ARBA" id="ARBA00022692"/>
    </source>
</evidence>
<comment type="function">
    <text evidence="9">Part of the tripartite ATP-independent periplasmic (TRAP) transport system.</text>
</comment>